<sequence>MGIKYNCVLCNRWLLLNVVYIAYKMSHIDHINRFPNNWYLKKYHVNDAVHCLLCTGS</sequence>
<organism evidence="1">
    <name type="scientific">Rhizophora mucronata</name>
    <name type="common">Asiatic mangrove</name>
    <dbReference type="NCBI Taxonomy" id="61149"/>
    <lineage>
        <taxon>Eukaryota</taxon>
        <taxon>Viridiplantae</taxon>
        <taxon>Streptophyta</taxon>
        <taxon>Embryophyta</taxon>
        <taxon>Tracheophyta</taxon>
        <taxon>Spermatophyta</taxon>
        <taxon>Magnoliopsida</taxon>
        <taxon>eudicotyledons</taxon>
        <taxon>Gunneridae</taxon>
        <taxon>Pentapetalae</taxon>
        <taxon>rosids</taxon>
        <taxon>fabids</taxon>
        <taxon>Malpighiales</taxon>
        <taxon>Rhizophoraceae</taxon>
        <taxon>Rhizophora</taxon>
    </lineage>
</organism>
<protein>
    <submittedName>
        <fullName evidence="1">Uncharacterized protein</fullName>
    </submittedName>
</protein>
<name>A0A2P2M1C7_RHIMU</name>
<reference evidence="1" key="1">
    <citation type="submission" date="2018-02" db="EMBL/GenBank/DDBJ databases">
        <title>Rhizophora mucronata_Transcriptome.</title>
        <authorList>
            <person name="Meera S.P."/>
            <person name="Sreeshan A."/>
            <person name="Augustine A."/>
        </authorList>
    </citation>
    <scope>NUCLEOTIDE SEQUENCE</scope>
    <source>
        <tissue evidence="1">Leaf</tissue>
    </source>
</reference>
<dbReference type="AlphaFoldDB" id="A0A2P2M1C7"/>
<accession>A0A2P2M1C7</accession>
<evidence type="ECO:0000313" key="1">
    <source>
        <dbReference type="EMBL" id="MBX24025.1"/>
    </source>
</evidence>
<dbReference type="EMBL" id="GGEC01043541">
    <property type="protein sequence ID" value="MBX24025.1"/>
    <property type="molecule type" value="Transcribed_RNA"/>
</dbReference>
<proteinExistence type="predicted"/>